<sequence length="166" mass="18682">MEAITSNIKSLEFGNDKKLKLFGFLIDPCAKSSTDGSGELIEEKKTFVPSNPKKYKCSFCSKKFVNSQALGGHQNAHKKERLMKKKKELQAKKAKFNLYFGSLTNHAHDATLSFSSFSSYLRFYKSDAYQYMNFSNTHSVSFPYAASCSKFKQYGFTIGIGHNGTC</sequence>
<evidence type="ECO:0000313" key="3">
    <source>
        <dbReference type="EMBL" id="PWA53777.1"/>
    </source>
</evidence>
<organism evidence="3 4">
    <name type="scientific">Artemisia annua</name>
    <name type="common">Sweet wormwood</name>
    <dbReference type="NCBI Taxonomy" id="35608"/>
    <lineage>
        <taxon>Eukaryota</taxon>
        <taxon>Viridiplantae</taxon>
        <taxon>Streptophyta</taxon>
        <taxon>Embryophyta</taxon>
        <taxon>Tracheophyta</taxon>
        <taxon>Spermatophyta</taxon>
        <taxon>Magnoliopsida</taxon>
        <taxon>eudicotyledons</taxon>
        <taxon>Gunneridae</taxon>
        <taxon>Pentapetalae</taxon>
        <taxon>asterids</taxon>
        <taxon>campanulids</taxon>
        <taxon>Asterales</taxon>
        <taxon>Asteraceae</taxon>
        <taxon>Asteroideae</taxon>
        <taxon>Anthemideae</taxon>
        <taxon>Artemisiinae</taxon>
        <taxon>Artemisia</taxon>
    </lineage>
</organism>
<dbReference type="GO" id="GO:0000976">
    <property type="term" value="F:transcription cis-regulatory region binding"/>
    <property type="evidence" value="ECO:0007669"/>
    <property type="project" value="TreeGrafter"/>
</dbReference>
<dbReference type="InterPro" id="IPR013087">
    <property type="entry name" value="Znf_C2H2_type"/>
</dbReference>
<evidence type="ECO:0000259" key="2">
    <source>
        <dbReference type="PROSITE" id="PS50157"/>
    </source>
</evidence>
<dbReference type="PROSITE" id="PS00028">
    <property type="entry name" value="ZINC_FINGER_C2H2_1"/>
    <property type="match status" value="1"/>
</dbReference>
<dbReference type="OrthoDB" id="1939583at2759"/>
<name>A0A2U1LXR5_ARTAN</name>
<evidence type="ECO:0000256" key="1">
    <source>
        <dbReference type="PROSITE-ProRule" id="PRU00042"/>
    </source>
</evidence>
<accession>A0A2U1LXR5</accession>
<dbReference type="GO" id="GO:0005634">
    <property type="term" value="C:nucleus"/>
    <property type="evidence" value="ECO:0007669"/>
    <property type="project" value="TreeGrafter"/>
</dbReference>
<protein>
    <submittedName>
        <fullName evidence="3">Zinc finger protein JAGGED</fullName>
    </submittedName>
</protein>
<dbReference type="SUPFAM" id="SSF57667">
    <property type="entry name" value="beta-beta-alpha zinc fingers"/>
    <property type="match status" value="1"/>
</dbReference>
<reference evidence="3 4" key="1">
    <citation type="journal article" date="2018" name="Mol. Plant">
        <title>The genome of Artemisia annua provides insight into the evolution of Asteraceae family and artemisinin biosynthesis.</title>
        <authorList>
            <person name="Shen Q."/>
            <person name="Zhang L."/>
            <person name="Liao Z."/>
            <person name="Wang S."/>
            <person name="Yan T."/>
            <person name="Shi P."/>
            <person name="Liu M."/>
            <person name="Fu X."/>
            <person name="Pan Q."/>
            <person name="Wang Y."/>
            <person name="Lv Z."/>
            <person name="Lu X."/>
            <person name="Zhang F."/>
            <person name="Jiang W."/>
            <person name="Ma Y."/>
            <person name="Chen M."/>
            <person name="Hao X."/>
            <person name="Li L."/>
            <person name="Tang Y."/>
            <person name="Lv G."/>
            <person name="Zhou Y."/>
            <person name="Sun X."/>
            <person name="Brodelius P.E."/>
            <person name="Rose J.K.C."/>
            <person name="Tang K."/>
        </authorList>
    </citation>
    <scope>NUCLEOTIDE SEQUENCE [LARGE SCALE GENOMIC DNA]</scope>
    <source>
        <strain evidence="4">cv. Huhao1</strain>
        <tissue evidence="3">Leaf</tissue>
    </source>
</reference>
<dbReference type="PANTHER" id="PTHR46353:SF5">
    <property type="entry name" value="ZINC FINGER PROTEIN 5"/>
    <property type="match status" value="1"/>
</dbReference>
<dbReference type="STRING" id="35608.A0A2U1LXR5"/>
<comment type="caution">
    <text evidence="3">The sequence shown here is derived from an EMBL/GenBank/DDBJ whole genome shotgun (WGS) entry which is preliminary data.</text>
</comment>
<dbReference type="GO" id="GO:0003700">
    <property type="term" value="F:DNA-binding transcription factor activity"/>
    <property type="evidence" value="ECO:0007669"/>
    <property type="project" value="TreeGrafter"/>
</dbReference>
<dbReference type="PANTHER" id="PTHR46353">
    <property type="entry name" value="ZINC FINGER PROTEIN 5"/>
    <property type="match status" value="1"/>
</dbReference>
<dbReference type="Gene3D" id="3.30.160.60">
    <property type="entry name" value="Classic Zinc Finger"/>
    <property type="match status" value="1"/>
</dbReference>
<keyword evidence="1" id="KW-0479">Metal-binding</keyword>
<dbReference type="GO" id="GO:0009740">
    <property type="term" value="P:gibberellic acid mediated signaling pathway"/>
    <property type="evidence" value="ECO:0007669"/>
    <property type="project" value="TreeGrafter"/>
</dbReference>
<keyword evidence="1" id="KW-0863">Zinc-finger</keyword>
<dbReference type="InterPro" id="IPR036236">
    <property type="entry name" value="Znf_C2H2_sf"/>
</dbReference>
<proteinExistence type="predicted"/>
<dbReference type="GO" id="GO:0009736">
    <property type="term" value="P:cytokinin-activated signaling pathway"/>
    <property type="evidence" value="ECO:0007669"/>
    <property type="project" value="TreeGrafter"/>
</dbReference>
<evidence type="ECO:0000313" key="4">
    <source>
        <dbReference type="Proteomes" id="UP000245207"/>
    </source>
</evidence>
<gene>
    <name evidence="3" type="ORF">CTI12_AA441680</name>
</gene>
<dbReference type="EMBL" id="PKPP01007300">
    <property type="protein sequence ID" value="PWA53777.1"/>
    <property type="molecule type" value="Genomic_DNA"/>
</dbReference>
<keyword evidence="4" id="KW-1185">Reference proteome</keyword>
<dbReference type="PROSITE" id="PS50157">
    <property type="entry name" value="ZINC_FINGER_C2H2_2"/>
    <property type="match status" value="1"/>
</dbReference>
<dbReference type="GO" id="GO:0010090">
    <property type="term" value="P:trichome morphogenesis"/>
    <property type="evidence" value="ECO:0007669"/>
    <property type="project" value="InterPro"/>
</dbReference>
<dbReference type="Proteomes" id="UP000245207">
    <property type="component" value="Unassembled WGS sequence"/>
</dbReference>
<dbReference type="AlphaFoldDB" id="A0A2U1LXR5"/>
<keyword evidence="1" id="KW-0862">Zinc</keyword>
<dbReference type="InterPro" id="IPR044299">
    <property type="entry name" value="GIS3/ZFP5/ZFP6"/>
</dbReference>
<feature type="domain" description="C2H2-type" evidence="2">
    <location>
        <begin position="55"/>
        <end position="82"/>
    </location>
</feature>
<dbReference type="GO" id="GO:0008270">
    <property type="term" value="F:zinc ion binding"/>
    <property type="evidence" value="ECO:0007669"/>
    <property type="project" value="UniProtKB-KW"/>
</dbReference>